<dbReference type="InterPro" id="IPR029787">
    <property type="entry name" value="Nucleotide_cyclase"/>
</dbReference>
<proteinExistence type="predicted"/>
<dbReference type="AlphaFoldDB" id="A0A6J4JXQ4"/>
<feature type="non-terminal residue" evidence="1">
    <location>
        <position position="45"/>
    </location>
</feature>
<organism evidence="1">
    <name type="scientific">uncultured Coleofasciculus sp</name>
    <dbReference type="NCBI Taxonomy" id="1267456"/>
    <lineage>
        <taxon>Bacteria</taxon>
        <taxon>Bacillati</taxon>
        <taxon>Cyanobacteriota</taxon>
        <taxon>Cyanophyceae</taxon>
        <taxon>Coleofasciculales</taxon>
        <taxon>Coleofasciculaceae</taxon>
        <taxon>Coleofasciculus</taxon>
        <taxon>environmental samples</taxon>
    </lineage>
</organism>
<dbReference type="Gene3D" id="3.30.70.1230">
    <property type="entry name" value="Nucleotide cyclase"/>
    <property type="match status" value="1"/>
</dbReference>
<sequence length="45" mass="4884">MASRIGSAAEADEIVISQSIFDKLTNQSLPLEKLPLIMVKGKDQP</sequence>
<reference evidence="1" key="1">
    <citation type="submission" date="2020-02" db="EMBL/GenBank/DDBJ databases">
        <authorList>
            <person name="Meier V. D."/>
        </authorList>
    </citation>
    <scope>NUCLEOTIDE SEQUENCE</scope>
    <source>
        <strain evidence="1">AVDCRST_MAG92</strain>
    </source>
</reference>
<name>A0A6J4JXQ4_9CYAN</name>
<accession>A0A6J4JXQ4</accession>
<dbReference type="SUPFAM" id="SSF55073">
    <property type="entry name" value="Nucleotide cyclase"/>
    <property type="match status" value="1"/>
</dbReference>
<evidence type="ECO:0000313" key="1">
    <source>
        <dbReference type="EMBL" id="CAA9289986.1"/>
    </source>
</evidence>
<gene>
    <name evidence="1" type="ORF">AVDCRST_MAG92-4195</name>
</gene>
<dbReference type="EMBL" id="CADCTM010000742">
    <property type="protein sequence ID" value="CAA9289986.1"/>
    <property type="molecule type" value="Genomic_DNA"/>
</dbReference>
<protein>
    <submittedName>
        <fullName evidence="1">Uncharacterized protein</fullName>
    </submittedName>
</protein>